<sequence>MNIRHLRIFLTVCESGSMTQAAKQLYISQPSISLAISELEDYYGILLFDRISQRLYITQAGEKFRQYAQHVIQLLDEMESNIKTWDHTGTIRIGASVTIGNYFMPEIISTFKQRFPDLEITLQINNSDNIKAMVLENKIDVGYVEGNVRDEYLERITLLEDYLTLICATNHPWTKKAKISPTELEKEKFLLREVGSAGRELFDSYAQLHALSITPVWESTSSQALIRGVEKNLGVSILPYLLVKDAIDEGKIASVQLEDGELSRSFSIIYHRNKFLPETFHDLVEISKDFSKTIRYQ</sequence>
<evidence type="ECO:0000313" key="7">
    <source>
        <dbReference type="Proteomes" id="UP000515856"/>
    </source>
</evidence>
<keyword evidence="3" id="KW-0238">DNA-binding</keyword>
<dbReference type="InterPro" id="IPR036388">
    <property type="entry name" value="WH-like_DNA-bd_sf"/>
</dbReference>
<keyword evidence="7" id="KW-1185">Reference proteome</keyword>
<dbReference type="SUPFAM" id="SSF53850">
    <property type="entry name" value="Periplasmic binding protein-like II"/>
    <property type="match status" value="1"/>
</dbReference>
<evidence type="ECO:0000256" key="4">
    <source>
        <dbReference type="ARBA" id="ARBA00023163"/>
    </source>
</evidence>
<dbReference type="PANTHER" id="PTHR30126">
    <property type="entry name" value="HTH-TYPE TRANSCRIPTIONAL REGULATOR"/>
    <property type="match status" value="1"/>
</dbReference>
<dbReference type="InterPro" id="IPR036390">
    <property type="entry name" value="WH_DNA-bd_sf"/>
</dbReference>
<dbReference type="GO" id="GO:0003700">
    <property type="term" value="F:DNA-binding transcription factor activity"/>
    <property type="evidence" value="ECO:0007669"/>
    <property type="project" value="InterPro"/>
</dbReference>
<dbReference type="Pfam" id="PF00126">
    <property type="entry name" value="HTH_1"/>
    <property type="match status" value="1"/>
</dbReference>
<dbReference type="EMBL" id="CP060636">
    <property type="protein sequence ID" value="QNM12805.1"/>
    <property type="molecule type" value="Genomic_DNA"/>
</dbReference>
<keyword evidence="4" id="KW-0804">Transcription</keyword>
<protein>
    <submittedName>
        <fullName evidence="6">LysR family transcriptional regulator</fullName>
    </submittedName>
</protein>
<organism evidence="6 7">
    <name type="scientific">[Eubacterium] hominis</name>
    <dbReference type="NCBI Taxonomy" id="2764325"/>
    <lineage>
        <taxon>Bacteria</taxon>
        <taxon>Bacillati</taxon>
        <taxon>Bacillota</taxon>
        <taxon>Erysipelotrichia</taxon>
        <taxon>Erysipelotrichales</taxon>
        <taxon>Erysipelotrichaceae</taxon>
        <taxon>Amedibacillus</taxon>
    </lineage>
</organism>
<dbReference type="PRINTS" id="PR00039">
    <property type="entry name" value="HTHLYSR"/>
</dbReference>
<evidence type="ECO:0000256" key="3">
    <source>
        <dbReference type="ARBA" id="ARBA00023125"/>
    </source>
</evidence>
<evidence type="ECO:0000256" key="2">
    <source>
        <dbReference type="ARBA" id="ARBA00023015"/>
    </source>
</evidence>
<dbReference type="KEGG" id="ehn:H9Q80_02300"/>
<dbReference type="PROSITE" id="PS50931">
    <property type="entry name" value="HTH_LYSR"/>
    <property type="match status" value="1"/>
</dbReference>
<gene>
    <name evidence="6" type="ORF">H9Q80_02300</name>
</gene>
<evidence type="ECO:0000313" key="6">
    <source>
        <dbReference type="EMBL" id="QNM12805.1"/>
    </source>
</evidence>
<name>A0A7G9GPS3_9FIRM</name>
<dbReference type="CDD" id="cd08420">
    <property type="entry name" value="PBP2_CysL_like"/>
    <property type="match status" value="1"/>
</dbReference>
<dbReference type="SUPFAM" id="SSF46785">
    <property type="entry name" value="Winged helix' DNA-binding domain"/>
    <property type="match status" value="1"/>
</dbReference>
<evidence type="ECO:0000259" key="5">
    <source>
        <dbReference type="PROSITE" id="PS50931"/>
    </source>
</evidence>
<dbReference type="Proteomes" id="UP000515856">
    <property type="component" value="Chromosome"/>
</dbReference>
<feature type="domain" description="HTH lysR-type" evidence="5">
    <location>
        <begin position="1"/>
        <end position="58"/>
    </location>
</feature>
<dbReference type="AlphaFoldDB" id="A0A7G9GPS3"/>
<proteinExistence type="inferred from homology"/>
<dbReference type="FunFam" id="1.10.10.10:FF:000001">
    <property type="entry name" value="LysR family transcriptional regulator"/>
    <property type="match status" value="1"/>
</dbReference>
<dbReference type="RefSeq" id="WP_117453956.1">
    <property type="nucleotide sequence ID" value="NZ_CP060636.1"/>
</dbReference>
<dbReference type="PANTHER" id="PTHR30126:SF39">
    <property type="entry name" value="HTH-TYPE TRANSCRIPTIONAL REGULATOR CYSL"/>
    <property type="match status" value="1"/>
</dbReference>
<evidence type="ECO:0000256" key="1">
    <source>
        <dbReference type="ARBA" id="ARBA00009437"/>
    </source>
</evidence>
<dbReference type="InterPro" id="IPR005119">
    <property type="entry name" value="LysR_subst-bd"/>
</dbReference>
<accession>A0A7G9GPS3</accession>
<dbReference type="Gene3D" id="1.10.10.10">
    <property type="entry name" value="Winged helix-like DNA-binding domain superfamily/Winged helix DNA-binding domain"/>
    <property type="match status" value="1"/>
</dbReference>
<comment type="similarity">
    <text evidence="1">Belongs to the LysR transcriptional regulatory family.</text>
</comment>
<keyword evidence="2" id="KW-0805">Transcription regulation</keyword>
<dbReference type="Pfam" id="PF03466">
    <property type="entry name" value="LysR_substrate"/>
    <property type="match status" value="1"/>
</dbReference>
<dbReference type="Gene3D" id="3.40.190.290">
    <property type="match status" value="1"/>
</dbReference>
<dbReference type="InterPro" id="IPR000847">
    <property type="entry name" value="LysR_HTH_N"/>
</dbReference>
<reference evidence="6 7" key="1">
    <citation type="submission" date="2020-08" db="EMBL/GenBank/DDBJ databases">
        <authorList>
            <person name="Liu C."/>
            <person name="Sun Q."/>
        </authorList>
    </citation>
    <scope>NUCLEOTIDE SEQUENCE [LARGE SCALE GENOMIC DNA]</scope>
    <source>
        <strain evidence="6 7">NSJ-61</strain>
    </source>
</reference>
<dbReference type="GO" id="GO:0000976">
    <property type="term" value="F:transcription cis-regulatory region binding"/>
    <property type="evidence" value="ECO:0007669"/>
    <property type="project" value="TreeGrafter"/>
</dbReference>